<evidence type="ECO:0000256" key="5">
    <source>
        <dbReference type="ARBA" id="ARBA00023163"/>
    </source>
</evidence>
<evidence type="ECO:0000256" key="1">
    <source>
        <dbReference type="ARBA" id="ARBA00004123"/>
    </source>
</evidence>
<keyword evidence="3" id="KW-0805">Transcription regulation</keyword>
<dbReference type="InterPro" id="IPR046347">
    <property type="entry name" value="bZIP_sf"/>
</dbReference>
<proteinExistence type="predicted"/>
<evidence type="ECO:0000256" key="6">
    <source>
        <dbReference type="ARBA" id="ARBA00023242"/>
    </source>
</evidence>
<feature type="compositionally biased region" description="Basic and acidic residues" evidence="7">
    <location>
        <begin position="198"/>
        <end position="208"/>
    </location>
</feature>
<evidence type="ECO:0000256" key="7">
    <source>
        <dbReference type="SAM" id="MobiDB-lite"/>
    </source>
</evidence>
<organism evidence="9 10">
    <name type="scientific">Panicum virgatum</name>
    <name type="common">Blackwell switchgrass</name>
    <dbReference type="NCBI Taxonomy" id="38727"/>
    <lineage>
        <taxon>Eukaryota</taxon>
        <taxon>Viridiplantae</taxon>
        <taxon>Streptophyta</taxon>
        <taxon>Embryophyta</taxon>
        <taxon>Tracheophyta</taxon>
        <taxon>Spermatophyta</taxon>
        <taxon>Magnoliopsida</taxon>
        <taxon>Liliopsida</taxon>
        <taxon>Poales</taxon>
        <taxon>Poaceae</taxon>
        <taxon>PACMAD clade</taxon>
        <taxon>Panicoideae</taxon>
        <taxon>Panicodae</taxon>
        <taxon>Paniceae</taxon>
        <taxon>Panicinae</taxon>
        <taxon>Panicum</taxon>
        <taxon>Panicum sect. Hiantes</taxon>
    </lineage>
</organism>
<keyword evidence="6" id="KW-0539">Nucleus</keyword>
<name>A0A8T0SYK7_PANVG</name>
<dbReference type="Proteomes" id="UP000823388">
    <property type="component" value="Chromosome 5K"/>
</dbReference>
<feature type="domain" description="BZIP" evidence="8">
    <location>
        <begin position="189"/>
        <end position="237"/>
    </location>
</feature>
<dbReference type="GO" id="GO:0003677">
    <property type="term" value="F:DNA binding"/>
    <property type="evidence" value="ECO:0007669"/>
    <property type="project" value="UniProtKB-KW"/>
</dbReference>
<keyword evidence="2" id="KW-0938">Abscisic acid signaling pathway</keyword>
<accession>A0A8T0SYK7</accession>
<evidence type="ECO:0000256" key="4">
    <source>
        <dbReference type="ARBA" id="ARBA00023125"/>
    </source>
</evidence>
<dbReference type="Gene3D" id="1.20.5.170">
    <property type="match status" value="1"/>
</dbReference>
<evidence type="ECO:0000256" key="2">
    <source>
        <dbReference type="ARBA" id="ARBA00022682"/>
    </source>
</evidence>
<dbReference type="CDD" id="cd14707">
    <property type="entry name" value="bZIP_plant_BZIP46"/>
    <property type="match status" value="1"/>
</dbReference>
<reference evidence="9" key="1">
    <citation type="submission" date="2020-05" db="EMBL/GenBank/DDBJ databases">
        <title>WGS assembly of Panicum virgatum.</title>
        <authorList>
            <person name="Lovell J.T."/>
            <person name="Jenkins J."/>
            <person name="Shu S."/>
            <person name="Juenger T.E."/>
            <person name="Schmutz J."/>
        </authorList>
    </citation>
    <scope>NUCLEOTIDE SEQUENCE</scope>
    <source>
        <strain evidence="9">AP13</strain>
    </source>
</reference>
<keyword evidence="4" id="KW-0238">DNA-binding</keyword>
<dbReference type="EMBL" id="CM029045">
    <property type="protein sequence ID" value="KAG2602184.1"/>
    <property type="molecule type" value="Genomic_DNA"/>
</dbReference>
<dbReference type="SUPFAM" id="SSF57959">
    <property type="entry name" value="Leucine zipper domain"/>
    <property type="match status" value="1"/>
</dbReference>
<dbReference type="GO" id="GO:0003700">
    <property type="term" value="F:DNA-binding transcription factor activity"/>
    <property type="evidence" value="ECO:0007669"/>
    <property type="project" value="InterPro"/>
</dbReference>
<dbReference type="InterPro" id="IPR043452">
    <property type="entry name" value="BZIP46-like"/>
</dbReference>
<dbReference type="SMART" id="SM00338">
    <property type="entry name" value="BRLZ"/>
    <property type="match status" value="1"/>
</dbReference>
<evidence type="ECO:0000256" key="3">
    <source>
        <dbReference type="ARBA" id="ARBA00023015"/>
    </source>
</evidence>
<keyword evidence="10" id="KW-1185">Reference proteome</keyword>
<sequence>MASSRVMPSSSPSHTASDLARLAQAASRPGGGGGSGLGSMNVEELLRGIYGDMPTPATPAPAAGRPMPQAPPPAPGIAARKTAEQVWKEITTRGGSAGTAAPVPQAVVPAGAGGGAGAGVPEMTLEDFLAREGAVKEDEVRISGPSAPAEGQVAMGFLGGAEGVGVAGAGGGGGRGRKRQLMDPVDRGAMQRQKRMIKNRESAARSRERKQAYIAELESLVTQLEEENAELLREQEERHQKRLKELLERVTPVIVRKKPSQDPRRTNSMQW</sequence>
<dbReference type="PANTHER" id="PTHR22952:SF392">
    <property type="entry name" value="BZIP TRANSCRIPTION FACTOR 12"/>
    <property type="match status" value="1"/>
</dbReference>
<evidence type="ECO:0000313" key="9">
    <source>
        <dbReference type="EMBL" id="KAG2602184.1"/>
    </source>
</evidence>
<comment type="subcellular location">
    <subcellularLocation>
        <location evidence="1">Nucleus</location>
    </subcellularLocation>
</comment>
<feature type="compositionally biased region" description="Low complexity" evidence="7">
    <location>
        <begin position="1"/>
        <end position="13"/>
    </location>
</feature>
<feature type="region of interest" description="Disordered" evidence="7">
    <location>
        <begin position="168"/>
        <end position="208"/>
    </location>
</feature>
<dbReference type="FunFam" id="1.20.5.170:FF:000036">
    <property type="entry name" value="ABSCISIC ACID-INSENSITIVE 5-like protein 2"/>
    <property type="match status" value="1"/>
</dbReference>
<dbReference type="Pfam" id="PF00170">
    <property type="entry name" value="bZIP_1"/>
    <property type="match status" value="1"/>
</dbReference>
<keyword evidence="5" id="KW-0804">Transcription</keyword>
<dbReference type="PROSITE" id="PS50217">
    <property type="entry name" value="BZIP"/>
    <property type="match status" value="1"/>
</dbReference>
<evidence type="ECO:0000259" key="8">
    <source>
        <dbReference type="PROSITE" id="PS50217"/>
    </source>
</evidence>
<dbReference type="GO" id="GO:0005634">
    <property type="term" value="C:nucleus"/>
    <property type="evidence" value="ECO:0007669"/>
    <property type="project" value="UniProtKB-SubCell"/>
</dbReference>
<dbReference type="InterPro" id="IPR004827">
    <property type="entry name" value="bZIP"/>
</dbReference>
<feature type="region of interest" description="Disordered" evidence="7">
    <location>
        <begin position="1"/>
        <end position="77"/>
    </location>
</feature>
<dbReference type="PROSITE" id="PS00036">
    <property type="entry name" value="BZIP_BASIC"/>
    <property type="match status" value="1"/>
</dbReference>
<dbReference type="AlphaFoldDB" id="A0A8T0SYK7"/>
<protein>
    <recommendedName>
        <fullName evidence="8">BZIP domain-containing protein</fullName>
    </recommendedName>
</protein>
<comment type="caution">
    <text evidence="9">The sequence shown here is derived from an EMBL/GenBank/DDBJ whole genome shotgun (WGS) entry which is preliminary data.</text>
</comment>
<dbReference type="GO" id="GO:0009738">
    <property type="term" value="P:abscisic acid-activated signaling pathway"/>
    <property type="evidence" value="ECO:0007669"/>
    <property type="project" value="UniProtKB-KW"/>
</dbReference>
<dbReference type="GO" id="GO:0045893">
    <property type="term" value="P:positive regulation of DNA-templated transcription"/>
    <property type="evidence" value="ECO:0007669"/>
    <property type="project" value="InterPro"/>
</dbReference>
<gene>
    <name evidence="9" type="ORF">PVAP13_5KG658900</name>
</gene>
<dbReference type="PANTHER" id="PTHR22952">
    <property type="entry name" value="CAMP-RESPONSE ELEMENT BINDING PROTEIN-RELATED"/>
    <property type="match status" value="1"/>
</dbReference>
<evidence type="ECO:0000313" key="10">
    <source>
        <dbReference type="Proteomes" id="UP000823388"/>
    </source>
</evidence>